<organism evidence="2 3">
    <name type="scientific">Methyloceanibacter stevinii</name>
    <dbReference type="NCBI Taxonomy" id="1774970"/>
    <lineage>
        <taxon>Bacteria</taxon>
        <taxon>Pseudomonadati</taxon>
        <taxon>Pseudomonadota</taxon>
        <taxon>Alphaproteobacteria</taxon>
        <taxon>Hyphomicrobiales</taxon>
        <taxon>Hyphomicrobiaceae</taxon>
        <taxon>Methyloceanibacter</taxon>
    </lineage>
</organism>
<dbReference type="Proteomes" id="UP000094172">
    <property type="component" value="Unassembled WGS sequence"/>
</dbReference>
<dbReference type="STRING" id="1774970.AUC70_15390"/>
<name>A0A1E3VS49_9HYPH</name>
<dbReference type="InterPro" id="IPR011051">
    <property type="entry name" value="RmlC_Cupin_sf"/>
</dbReference>
<dbReference type="Pfam" id="PF07883">
    <property type="entry name" value="Cupin_2"/>
    <property type="match status" value="1"/>
</dbReference>
<gene>
    <name evidence="2" type="ORF">AUC70_15390</name>
</gene>
<dbReference type="EMBL" id="LPWE01000005">
    <property type="protein sequence ID" value="ODR96358.1"/>
    <property type="molecule type" value="Genomic_DNA"/>
</dbReference>
<dbReference type="AlphaFoldDB" id="A0A1E3VS49"/>
<dbReference type="SUPFAM" id="SSF51182">
    <property type="entry name" value="RmlC-like cupins"/>
    <property type="match status" value="1"/>
</dbReference>
<accession>A0A1E3VS49</accession>
<feature type="domain" description="Cupin type-2" evidence="1">
    <location>
        <begin position="48"/>
        <end position="105"/>
    </location>
</feature>
<dbReference type="InterPro" id="IPR014710">
    <property type="entry name" value="RmlC-like_jellyroll"/>
</dbReference>
<reference evidence="2 3" key="1">
    <citation type="journal article" date="2016" name="Environ. Microbiol.">
        <title>New Methyloceanibacter diversity from North Sea sediments includes methanotroph containing solely the soluble methane monooxygenase.</title>
        <authorList>
            <person name="Vekeman B."/>
            <person name="Kerckhof F.M."/>
            <person name="Cremers G."/>
            <person name="de Vos P."/>
            <person name="Vandamme P."/>
            <person name="Boon N."/>
            <person name="Op den Camp H.J."/>
            <person name="Heylen K."/>
        </authorList>
    </citation>
    <scope>NUCLEOTIDE SEQUENCE [LARGE SCALE GENOMIC DNA]</scope>
    <source>
        <strain evidence="2 3">R-67176</strain>
    </source>
</reference>
<evidence type="ECO:0000313" key="2">
    <source>
        <dbReference type="EMBL" id="ODR96358.1"/>
    </source>
</evidence>
<evidence type="ECO:0000313" key="3">
    <source>
        <dbReference type="Proteomes" id="UP000094172"/>
    </source>
</evidence>
<protein>
    <submittedName>
        <fullName evidence="2">Cupin</fullName>
    </submittedName>
</protein>
<evidence type="ECO:0000259" key="1">
    <source>
        <dbReference type="Pfam" id="PF07883"/>
    </source>
</evidence>
<comment type="caution">
    <text evidence="2">The sequence shown here is derived from an EMBL/GenBank/DDBJ whole genome shotgun (WGS) entry which is preliminary data.</text>
</comment>
<proteinExistence type="predicted"/>
<dbReference type="InterPro" id="IPR013096">
    <property type="entry name" value="Cupin_2"/>
</dbReference>
<sequence length="118" mass="12834">MLSGALNVGLPAGPQTEELFDGIFESPGVRIERIVSTGQATPDGEWYDQSRDEFVLLVSGAARLRIDGESRDRELAPGDWLLLPAHCRHLVTWTQAEPPTIWLAVHFDAAPAGAGDKE</sequence>
<keyword evidence="3" id="KW-1185">Reference proteome</keyword>
<dbReference type="Gene3D" id="2.60.120.10">
    <property type="entry name" value="Jelly Rolls"/>
    <property type="match status" value="1"/>
</dbReference>
<dbReference type="CDD" id="cd06981">
    <property type="entry name" value="cupin_reut_a1446"/>
    <property type="match status" value="1"/>
</dbReference>